<reference evidence="2" key="1">
    <citation type="submission" date="2022-11" db="UniProtKB">
        <authorList>
            <consortium name="WormBaseParasite"/>
        </authorList>
    </citation>
    <scope>IDENTIFICATION</scope>
</reference>
<dbReference type="WBParaSite" id="nRc.2.0.1.t15854-RA">
    <property type="protein sequence ID" value="nRc.2.0.1.t15854-RA"/>
    <property type="gene ID" value="nRc.2.0.1.g15854"/>
</dbReference>
<evidence type="ECO:0000313" key="1">
    <source>
        <dbReference type="Proteomes" id="UP000887565"/>
    </source>
</evidence>
<keyword evidence="1" id="KW-1185">Reference proteome</keyword>
<organism evidence="1 2">
    <name type="scientific">Romanomermis culicivorax</name>
    <name type="common">Nematode worm</name>
    <dbReference type="NCBI Taxonomy" id="13658"/>
    <lineage>
        <taxon>Eukaryota</taxon>
        <taxon>Metazoa</taxon>
        <taxon>Ecdysozoa</taxon>
        <taxon>Nematoda</taxon>
        <taxon>Enoplea</taxon>
        <taxon>Dorylaimia</taxon>
        <taxon>Mermithida</taxon>
        <taxon>Mermithoidea</taxon>
        <taxon>Mermithidae</taxon>
        <taxon>Romanomermis</taxon>
    </lineage>
</organism>
<proteinExistence type="predicted"/>
<evidence type="ECO:0000313" key="2">
    <source>
        <dbReference type="WBParaSite" id="nRc.2.0.1.t15854-RA"/>
    </source>
</evidence>
<accession>A0A915IR24</accession>
<name>A0A915IR24_ROMCU</name>
<sequence>MNRTTGAAQRCMVPPGTSRRNIVAKKYSAHHKPALSGQPNIFWPRERRKLTGRFSPGLPYPSKIIRLSGLSKLYKGPSLGRKDLPASFRALNFRFGPFQLMEDQGLKASEKKTTRNTVRIS</sequence>
<protein>
    <submittedName>
        <fullName evidence="2">Uncharacterized protein</fullName>
    </submittedName>
</protein>
<dbReference type="Proteomes" id="UP000887565">
    <property type="component" value="Unplaced"/>
</dbReference>
<dbReference type="AlphaFoldDB" id="A0A915IR24"/>